<feature type="region of interest" description="Disordered" evidence="1">
    <location>
        <begin position="1"/>
        <end position="24"/>
    </location>
</feature>
<evidence type="ECO:0000256" key="1">
    <source>
        <dbReference type="SAM" id="MobiDB-lite"/>
    </source>
</evidence>
<reference evidence="2" key="1">
    <citation type="submission" date="2014-09" db="EMBL/GenBank/DDBJ databases">
        <authorList>
            <person name="Magalhaes I.L.F."/>
            <person name="Oliveira U."/>
            <person name="Santos F.R."/>
            <person name="Vidigal T.H.D.A."/>
            <person name="Brescovit A.D."/>
            <person name="Santos A.J."/>
        </authorList>
    </citation>
    <scope>NUCLEOTIDE SEQUENCE</scope>
    <source>
        <tissue evidence="2">Shoot tissue taken approximately 20 cm above the soil surface</tissue>
    </source>
</reference>
<reference evidence="2" key="2">
    <citation type="journal article" date="2015" name="Data Brief">
        <title>Shoot transcriptome of the giant reed, Arundo donax.</title>
        <authorList>
            <person name="Barrero R.A."/>
            <person name="Guerrero F.D."/>
            <person name="Moolhuijzen P."/>
            <person name="Goolsby J.A."/>
            <person name="Tidwell J."/>
            <person name="Bellgard S.E."/>
            <person name="Bellgard M.I."/>
        </authorList>
    </citation>
    <scope>NUCLEOTIDE SEQUENCE</scope>
    <source>
        <tissue evidence="2">Shoot tissue taken approximately 20 cm above the soil surface</tissue>
    </source>
</reference>
<dbReference type="EMBL" id="GBRH01166164">
    <property type="protein sequence ID" value="JAE31732.1"/>
    <property type="molecule type" value="Transcribed_RNA"/>
</dbReference>
<organism evidence="2">
    <name type="scientific">Arundo donax</name>
    <name type="common">Giant reed</name>
    <name type="synonym">Donax arundinaceus</name>
    <dbReference type="NCBI Taxonomy" id="35708"/>
    <lineage>
        <taxon>Eukaryota</taxon>
        <taxon>Viridiplantae</taxon>
        <taxon>Streptophyta</taxon>
        <taxon>Embryophyta</taxon>
        <taxon>Tracheophyta</taxon>
        <taxon>Spermatophyta</taxon>
        <taxon>Magnoliopsida</taxon>
        <taxon>Liliopsida</taxon>
        <taxon>Poales</taxon>
        <taxon>Poaceae</taxon>
        <taxon>PACMAD clade</taxon>
        <taxon>Arundinoideae</taxon>
        <taxon>Arundineae</taxon>
        <taxon>Arundo</taxon>
    </lineage>
</organism>
<accession>A0A0A9H4R2</accession>
<dbReference type="AlphaFoldDB" id="A0A0A9H4R2"/>
<protein>
    <submittedName>
        <fullName evidence="2">Uncharacterized protein</fullName>
    </submittedName>
</protein>
<proteinExistence type="predicted"/>
<evidence type="ECO:0000313" key="2">
    <source>
        <dbReference type="EMBL" id="JAE31732.1"/>
    </source>
</evidence>
<sequence>MDLSSPIAVPAPKGVPRRAPASDP</sequence>
<name>A0A0A9H4R2_ARUDO</name>